<evidence type="ECO:0000256" key="2">
    <source>
        <dbReference type="ARBA" id="ARBA00004123"/>
    </source>
</evidence>
<feature type="region of interest" description="Disordered" evidence="12">
    <location>
        <begin position="40"/>
        <end position="121"/>
    </location>
</feature>
<dbReference type="GO" id="GO:0006909">
    <property type="term" value="P:phagocytosis"/>
    <property type="evidence" value="ECO:0007669"/>
    <property type="project" value="TreeGrafter"/>
</dbReference>
<keyword evidence="9" id="KW-0804">Transcription</keyword>
<feature type="compositionally biased region" description="Basic residues" evidence="12">
    <location>
        <begin position="112"/>
        <end position="121"/>
    </location>
</feature>
<dbReference type="GO" id="GO:0005634">
    <property type="term" value="C:nucleus"/>
    <property type="evidence" value="ECO:0007669"/>
    <property type="project" value="UniProtKB-SubCell"/>
</dbReference>
<proteinExistence type="inferred from homology"/>
<dbReference type="PROSITE" id="PS51184">
    <property type="entry name" value="JMJC"/>
    <property type="match status" value="1"/>
</dbReference>
<dbReference type="SUPFAM" id="SSF51197">
    <property type="entry name" value="Clavaminate synthase-like"/>
    <property type="match status" value="1"/>
</dbReference>
<evidence type="ECO:0000256" key="11">
    <source>
        <dbReference type="ARBA" id="ARBA00038068"/>
    </source>
</evidence>
<keyword evidence="3" id="KW-0479">Metal-binding</keyword>
<comment type="similarity">
    <text evidence="11">Belongs to the JMJD6 family.</text>
</comment>
<organism evidence="14 15">
    <name type="scientific">Ditylenchus dipsaci</name>
    <dbReference type="NCBI Taxonomy" id="166011"/>
    <lineage>
        <taxon>Eukaryota</taxon>
        <taxon>Metazoa</taxon>
        <taxon>Ecdysozoa</taxon>
        <taxon>Nematoda</taxon>
        <taxon>Chromadorea</taxon>
        <taxon>Rhabditida</taxon>
        <taxon>Tylenchina</taxon>
        <taxon>Tylenchomorpha</taxon>
        <taxon>Sphaerularioidea</taxon>
        <taxon>Anguinidae</taxon>
        <taxon>Anguininae</taxon>
        <taxon>Ditylenchus</taxon>
    </lineage>
</organism>
<evidence type="ECO:0000256" key="8">
    <source>
        <dbReference type="ARBA" id="ARBA00023015"/>
    </source>
</evidence>
<sequence length="121" mass="12970">MFVPSGWWHVVMNLDNTVAVTQNFCSITNLPQVWPKTEINSNANWSNADGSSSDSSSSSSSSMSSSSSDSGTDFDKRKSSYDQINSSGRKRKLDGLNGGCNESSSDNVCANKLHKSPPAKV</sequence>
<evidence type="ECO:0000256" key="4">
    <source>
        <dbReference type="ARBA" id="ARBA00022853"/>
    </source>
</evidence>
<evidence type="ECO:0000256" key="7">
    <source>
        <dbReference type="ARBA" id="ARBA00023004"/>
    </source>
</evidence>
<evidence type="ECO:0000256" key="12">
    <source>
        <dbReference type="SAM" id="MobiDB-lite"/>
    </source>
</evidence>
<keyword evidence="4" id="KW-0156">Chromatin regulator</keyword>
<evidence type="ECO:0000256" key="9">
    <source>
        <dbReference type="ARBA" id="ARBA00023163"/>
    </source>
</evidence>
<comment type="subcellular location">
    <subcellularLocation>
        <location evidence="2">Nucleus</location>
    </subcellularLocation>
</comment>
<name>A0A915EHX7_9BILA</name>
<keyword evidence="8" id="KW-0805">Transcription regulation</keyword>
<feature type="domain" description="JmjC" evidence="13">
    <location>
        <begin position="1"/>
        <end position="41"/>
    </location>
</feature>
<evidence type="ECO:0000313" key="15">
    <source>
        <dbReference type="WBParaSite" id="jg6864"/>
    </source>
</evidence>
<dbReference type="PANTHER" id="PTHR12480:SF32">
    <property type="entry name" value="BIFUNCTIONAL ARGININE DEMETHYLASE AND LYSYL-HYDROXYLASE JMJD6"/>
    <property type="match status" value="1"/>
</dbReference>
<dbReference type="PANTHER" id="PTHR12480">
    <property type="entry name" value="ARGININE DEMETHYLASE AND LYSYL-HYDROXYLASE JMJD"/>
    <property type="match status" value="1"/>
</dbReference>
<dbReference type="GO" id="GO:0046872">
    <property type="term" value="F:metal ion binding"/>
    <property type="evidence" value="ECO:0007669"/>
    <property type="project" value="UniProtKB-KW"/>
</dbReference>
<dbReference type="InterPro" id="IPR050910">
    <property type="entry name" value="JMJD6_ArgDemeth/LysHydrox"/>
</dbReference>
<evidence type="ECO:0000256" key="3">
    <source>
        <dbReference type="ARBA" id="ARBA00022723"/>
    </source>
</evidence>
<dbReference type="Proteomes" id="UP000887574">
    <property type="component" value="Unplaced"/>
</dbReference>
<feature type="compositionally biased region" description="Polar residues" evidence="12">
    <location>
        <begin position="40"/>
        <end position="50"/>
    </location>
</feature>
<dbReference type="AlphaFoldDB" id="A0A915EHX7"/>
<dbReference type="WBParaSite" id="jg6864">
    <property type="protein sequence ID" value="jg6864"/>
    <property type="gene ID" value="jg6864"/>
</dbReference>
<reference evidence="15" key="1">
    <citation type="submission" date="2022-11" db="UniProtKB">
        <authorList>
            <consortium name="WormBaseParasite"/>
        </authorList>
    </citation>
    <scope>IDENTIFICATION</scope>
</reference>
<keyword evidence="6" id="KW-0560">Oxidoreductase</keyword>
<evidence type="ECO:0000256" key="1">
    <source>
        <dbReference type="ARBA" id="ARBA00001954"/>
    </source>
</evidence>
<evidence type="ECO:0000313" key="14">
    <source>
        <dbReference type="Proteomes" id="UP000887574"/>
    </source>
</evidence>
<protein>
    <submittedName>
        <fullName evidence="15">JmjC domain-containing protein</fullName>
    </submittedName>
</protein>
<evidence type="ECO:0000259" key="13">
    <source>
        <dbReference type="PROSITE" id="PS51184"/>
    </source>
</evidence>
<dbReference type="InterPro" id="IPR003347">
    <property type="entry name" value="JmjC_dom"/>
</dbReference>
<evidence type="ECO:0000256" key="5">
    <source>
        <dbReference type="ARBA" id="ARBA00022964"/>
    </source>
</evidence>
<keyword evidence="7" id="KW-0408">Iron</keyword>
<accession>A0A915EHX7</accession>
<keyword evidence="10" id="KW-0539">Nucleus</keyword>
<feature type="compositionally biased region" description="Low complexity" evidence="12">
    <location>
        <begin position="51"/>
        <end position="70"/>
    </location>
</feature>
<dbReference type="GO" id="GO:0106140">
    <property type="term" value="F:P-TEFb complex binding"/>
    <property type="evidence" value="ECO:0007669"/>
    <property type="project" value="TreeGrafter"/>
</dbReference>
<keyword evidence="14" id="KW-1185">Reference proteome</keyword>
<evidence type="ECO:0000256" key="6">
    <source>
        <dbReference type="ARBA" id="ARBA00023002"/>
    </source>
</evidence>
<keyword evidence="5" id="KW-0223">Dioxygenase</keyword>
<comment type="cofactor">
    <cofactor evidence="1">
        <name>Fe(2+)</name>
        <dbReference type="ChEBI" id="CHEBI:29033"/>
    </cofactor>
</comment>
<dbReference type="GO" id="GO:0033749">
    <property type="term" value="F:histone H4R3 demethylase activity"/>
    <property type="evidence" value="ECO:0007669"/>
    <property type="project" value="TreeGrafter"/>
</dbReference>
<dbReference type="GO" id="GO:0005737">
    <property type="term" value="C:cytoplasm"/>
    <property type="evidence" value="ECO:0007669"/>
    <property type="project" value="TreeGrafter"/>
</dbReference>
<evidence type="ECO:0000256" key="10">
    <source>
        <dbReference type="ARBA" id="ARBA00023242"/>
    </source>
</evidence>
<dbReference type="Gene3D" id="2.60.120.650">
    <property type="entry name" value="Cupin"/>
    <property type="match status" value="1"/>
</dbReference>